<evidence type="ECO:0000256" key="1">
    <source>
        <dbReference type="SAM" id="MobiDB-lite"/>
    </source>
</evidence>
<accession>A0ABD2QAC3</accession>
<gene>
    <name evidence="2" type="ORF">Ciccas_004994</name>
</gene>
<reference evidence="2 3" key="1">
    <citation type="submission" date="2024-11" db="EMBL/GenBank/DDBJ databases">
        <title>Adaptive evolution of stress response genes in parasites aligns with host niche diversity.</title>
        <authorList>
            <person name="Hahn C."/>
            <person name="Resl P."/>
        </authorList>
    </citation>
    <scope>NUCLEOTIDE SEQUENCE [LARGE SCALE GENOMIC DNA]</scope>
    <source>
        <strain evidence="2">EGGRZ-B1_66</strain>
        <tissue evidence="2">Body</tissue>
    </source>
</reference>
<sequence>MDQGYLENIRTASHGDQMARSLIRDVPRLFFWKRARIGPGQHRMNFIARSTSNQNELESLIMKTERPDVADSPGHRLEDPQSGLDSTHLMKSLAYFLVKDMRPTEILSGVGFRTLLKLSPGKGEQEHMRREYLPLLHKEVQQKILARMKEAPKFSLYPSLLLEFWTSASCVEFLSIGVRANNLEFLWKTVVVDSTENVAQHLLQVNSELGLGEHVYLTTNDPKRLQAIVDECLKEGPGKFLVTPCVSSAFKRALDMGVQNCRELQTLFSGLSSITKSDGNRRASQLSESSGTGSLESDQGCPMMDQTTEAINFTQACEIAKNVSLLSEKDRQAGEPYFIFLTELKAIQRRLGFGSEKSAIKAANSVLEQLISSNAPCCDELKQTVFGAFVKEIESVPVLSQALSVSKFFHLKTQRGELPKSGFDESSFYAMLAQQLGELTKTQEITTEVLRRHFEEPDEKLNSLLEAYKGCVLEAIYPFCDVHLVRMNEEFKKNRRQLALEDVDLFLFLNTNWSSGQ</sequence>
<keyword evidence="3" id="KW-1185">Reference proteome</keyword>
<organism evidence="2 3">
    <name type="scientific">Cichlidogyrus casuarinus</name>
    <dbReference type="NCBI Taxonomy" id="1844966"/>
    <lineage>
        <taxon>Eukaryota</taxon>
        <taxon>Metazoa</taxon>
        <taxon>Spiralia</taxon>
        <taxon>Lophotrochozoa</taxon>
        <taxon>Platyhelminthes</taxon>
        <taxon>Monogenea</taxon>
        <taxon>Monopisthocotylea</taxon>
        <taxon>Dactylogyridea</taxon>
        <taxon>Ancyrocephalidae</taxon>
        <taxon>Cichlidogyrus</taxon>
    </lineage>
</organism>
<dbReference type="Proteomes" id="UP001626550">
    <property type="component" value="Unassembled WGS sequence"/>
</dbReference>
<feature type="region of interest" description="Disordered" evidence="1">
    <location>
        <begin position="276"/>
        <end position="299"/>
    </location>
</feature>
<dbReference type="EMBL" id="JBJKFK010000552">
    <property type="protein sequence ID" value="KAL3316363.1"/>
    <property type="molecule type" value="Genomic_DNA"/>
</dbReference>
<comment type="caution">
    <text evidence="2">The sequence shown here is derived from an EMBL/GenBank/DDBJ whole genome shotgun (WGS) entry which is preliminary data.</text>
</comment>
<name>A0ABD2QAC3_9PLAT</name>
<dbReference type="AlphaFoldDB" id="A0ABD2QAC3"/>
<evidence type="ECO:0000313" key="3">
    <source>
        <dbReference type="Proteomes" id="UP001626550"/>
    </source>
</evidence>
<proteinExistence type="predicted"/>
<protein>
    <submittedName>
        <fullName evidence="2">Uncharacterized protein</fullName>
    </submittedName>
</protein>
<evidence type="ECO:0000313" key="2">
    <source>
        <dbReference type="EMBL" id="KAL3316363.1"/>
    </source>
</evidence>
<feature type="compositionally biased region" description="Low complexity" evidence="1">
    <location>
        <begin position="284"/>
        <end position="297"/>
    </location>
</feature>